<protein>
    <submittedName>
        <fullName evidence="1">Uncharacterized protein</fullName>
    </submittedName>
</protein>
<proteinExistence type="predicted"/>
<reference evidence="1 2" key="1">
    <citation type="journal article" date="2019" name="Int. J. Syst. Evol. Microbiol.">
        <title>Bifidobacterium jacchi sp. nov., isolated from the faeces of a baby common marmoset (Callithrix jacchus).</title>
        <authorList>
            <person name="Modesto M."/>
            <person name="Watanabe K."/>
            <person name="Arita M."/>
            <person name="Satti M."/>
            <person name="Oki K."/>
            <person name="Sciavilla P."/>
            <person name="Patavino C."/>
            <person name="Camma C."/>
            <person name="Michelini S."/>
            <person name="Sgorbati B."/>
            <person name="Mattarelli P."/>
        </authorList>
    </citation>
    <scope>NUCLEOTIDE SEQUENCE [LARGE SCALE GENOMIC DNA]</scope>
    <source>
        <strain evidence="1 2">MRM 9.3</strain>
    </source>
</reference>
<accession>A0A5N5RJA7</accession>
<dbReference type="RefSeq" id="WP_151916652.1">
    <property type="nucleotide sequence ID" value="NZ_RQSP01000012.1"/>
</dbReference>
<dbReference type="EMBL" id="RQSP01000012">
    <property type="protein sequence ID" value="KAB5607375.1"/>
    <property type="molecule type" value="Genomic_DNA"/>
</dbReference>
<comment type="caution">
    <text evidence="1">The sequence shown here is derived from an EMBL/GenBank/DDBJ whole genome shotgun (WGS) entry which is preliminary data.</text>
</comment>
<organism evidence="1 2">
    <name type="scientific">Bifidobacterium jacchi</name>
    <dbReference type="NCBI Taxonomy" id="2490545"/>
    <lineage>
        <taxon>Bacteria</taxon>
        <taxon>Bacillati</taxon>
        <taxon>Actinomycetota</taxon>
        <taxon>Actinomycetes</taxon>
        <taxon>Bifidobacteriales</taxon>
        <taxon>Bifidobacteriaceae</taxon>
        <taxon>Bifidobacterium</taxon>
    </lineage>
</organism>
<keyword evidence="2" id="KW-1185">Reference proteome</keyword>
<dbReference type="OrthoDB" id="3240436at2"/>
<evidence type="ECO:0000313" key="2">
    <source>
        <dbReference type="Proteomes" id="UP000326336"/>
    </source>
</evidence>
<gene>
    <name evidence="1" type="ORF">EHS19_04810</name>
</gene>
<sequence length="146" mass="16695">MNRRAAASLPPVVYLDDILDQFHNDDTGLPPRDGDHGGRHEPQCIYASSGFDDDEDFADLDDPHAAQRHDCHEKPEYYIKAYRSDPGDTATQPETYYYCPRHFAANIGYLCDVMARRTPDLEIQRFIEHGELPPRYTIQEWGPLAG</sequence>
<dbReference type="Proteomes" id="UP000326336">
    <property type="component" value="Unassembled WGS sequence"/>
</dbReference>
<evidence type="ECO:0000313" key="1">
    <source>
        <dbReference type="EMBL" id="KAB5607375.1"/>
    </source>
</evidence>
<dbReference type="AlphaFoldDB" id="A0A5N5RJA7"/>
<name>A0A5N5RJA7_9BIFI</name>